<protein>
    <submittedName>
        <fullName evidence="3">Uncharacterized protein</fullName>
    </submittedName>
</protein>
<dbReference type="RefSeq" id="WP_090093372.1">
    <property type="nucleotide sequence ID" value="NZ_CBCRVU010000002.1"/>
</dbReference>
<reference evidence="3" key="1">
    <citation type="submission" date="2016-10" db="EMBL/GenBank/DDBJ databases">
        <authorList>
            <person name="de Groot N.N."/>
        </authorList>
    </citation>
    <scope>NUCLEOTIDE SEQUENCE [LARGE SCALE GENOMIC DNA]</scope>
    <source>
        <strain evidence="3">R-53102</strain>
    </source>
</reference>
<dbReference type="EMBL" id="FOMN01000005">
    <property type="protein sequence ID" value="SFD49648.1"/>
    <property type="molecule type" value="Genomic_DNA"/>
</dbReference>
<organism evidence="3 4">
    <name type="scientific">Lactobacillus bombicola</name>
    <dbReference type="NCBI Taxonomy" id="1505723"/>
    <lineage>
        <taxon>Bacteria</taxon>
        <taxon>Bacillati</taxon>
        <taxon>Bacillota</taxon>
        <taxon>Bacilli</taxon>
        <taxon>Lactobacillales</taxon>
        <taxon>Lactobacillaceae</taxon>
        <taxon>Lactobacillus</taxon>
    </lineage>
</organism>
<sequence length="77" mass="8820">MSKKKIELSTNVEMLIKKYLDLNDLSLDELTNRALKAYLVNHLSSTQVKEALKQADESESSYSNKLFQSNIDDLNKL</sequence>
<dbReference type="Proteomes" id="UP000199599">
    <property type="component" value="Unassembled WGS sequence"/>
</dbReference>
<gene>
    <name evidence="1" type="ORF">DS834_06995</name>
    <name evidence="2" type="ORF">DS835_06915</name>
    <name evidence="3" type="ORF">SAMN04487792_1115</name>
</gene>
<accession>A0A1I1SXZ7</accession>
<reference evidence="4" key="2">
    <citation type="submission" date="2016-10" db="EMBL/GenBank/DDBJ databases">
        <authorList>
            <person name="Varghese N."/>
            <person name="Submissions S."/>
        </authorList>
    </citation>
    <scope>NUCLEOTIDE SEQUENCE [LARGE SCALE GENOMIC DNA]</scope>
    <source>
        <strain evidence="4">R-53102</strain>
    </source>
</reference>
<dbReference type="EMBL" id="QOCV01000010">
    <property type="protein sequence ID" value="RHW53828.1"/>
    <property type="molecule type" value="Genomic_DNA"/>
</dbReference>
<dbReference type="Proteomes" id="UP000265862">
    <property type="component" value="Unassembled WGS sequence"/>
</dbReference>
<dbReference type="EMBL" id="QOCU01000007">
    <property type="protein sequence ID" value="RHW50390.1"/>
    <property type="molecule type" value="Genomic_DNA"/>
</dbReference>
<evidence type="ECO:0000313" key="6">
    <source>
        <dbReference type="Proteomes" id="UP000283380"/>
    </source>
</evidence>
<evidence type="ECO:0000313" key="3">
    <source>
        <dbReference type="EMBL" id="SFD49648.1"/>
    </source>
</evidence>
<evidence type="ECO:0000313" key="5">
    <source>
        <dbReference type="Proteomes" id="UP000265862"/>
    </source>
</evidence>
<dbReference type="AlphaFoldDB" id="A0A1I1SXZ7"/>
<dbReference type="Proteomes" id="UP000283380">
    <property type="component" value="Unassembled WGS sequence"/>
</dbReference>
<evidence type="ECO:0000313" key="4">
    <source>
        <dbReference type="Proteomes" id="UP000199599"/>
    </source>
</evidence>
<dbReference type="STRING" id="1505723.SAMN04487792_1115"/>
<proteinExistence type="predicted"/>
<evidence type="ECO:0000313" key="1">
    <source>
        <dbReference type="EMBL" id="RHW50390.1"/>
    </source>
</evidence>
<keyword evidence="6" id="KW-1185">Reference proteome</keyword>
<reference evidence="5 6" key="3">
    <citation type="submission" date="2018-07" db="EMBL/GenBank/DDBJ databases">
        <title>Genome sequences of six Lactobacillus spp. isolated from bumble bee guts.</title>
        <authorList>
            <person name="Motta E.V.S."/>
            <person name="Moran N.A."/>
        </authorList>
    </citation>
    <scope>NUCLEOTIDE SEQUENCE [LARGE SCALE GENOMIC DNA]</scope>
    <source>
        <strain evidence="1 6">BI-4G</strain>
        <strain evidence="2 5">OCC3</strain>
    </source>
</reference>
<name>A0A1I1SXZ7_9LACO</name>
<evidence type="ECO:0000313" key="2">
    <source>
        <dbReference type="EMBL" id="RHW53828.1"/>
    </source>
</evidence>